<sequence length="161" mass="18584">MSLYPPLHLPPCSLRFGSDRGRQTVLDPLRRKYVALTPEEWVRQHFVHYLLSEKGVPAELTANEVPITLNSLSRRCDTVVYNRQLRPLAIAEYKAPSIAITQRVFEQIARYNMVLAVPFLLVSNGLRHFCFRQNQSMDAYLPMDHIPAYDEMLLALDQRAT</sequence>
<organism evidence="2 3">
    <name type="scientific">Tannerella sp. oral taxon BU063 isolate Cell 2</name>
    <dbReference type="NCBI Taxonomy" id="1411148"/>
    <lineage>
        <taxon>Bacteria</taxon>
        <taxon>Pseudomonadati</taxon>
        <taxon>Bacteroidota</taxon>
        <taxon>Bacteroidia</taxon>
        <taxon>Bacteroidales</taxon>
        <taxon>Tannerellaceae</taxon>
        <taxon>Tannerella</taxon>
    </lineage>
</organism>
<name>W2C5Y8_9BACT</name>
<dbReference type="PATRIC" id="fig|1411148.3.peg.1108"/>
<evidence type="ECO:0000313" key="2">
    <source>
        <dbReference type="EMBL" id="ETK01907.1"/>
    </source>
</evidence>
<protein>
    <submittedName>
        <fullName evidence="2">Type I restriction enzyme R protein</fullName>
    </submittedName>
</protein>
<feature type="domain" description="Type I restriction enzyme R protein N-terminal" evidence="1">
    <location>
        <begin position="38"/>
        <end position="147"/>
    </location>
</feature>
<reference evidence="2 3" key="1">
    <citation type="submission" date="2013-11" db="EMBL/GenBank/DDBJ databases">
        <title>Single cell genomics of uncultured Tannerella BU063 (oral taxon 286).</title>
        <authorList>
            <person name="Beall C.J."/>
            <person name="Campbell A.G."/>
            <person name="Griffen A.L."/>
            <person name="Podar M."/>
            <person name="Leys E.J."/>
        </authorList>
    </citation>
    <scope>NUCLEOTIDE SEQUENCE [LARGE SCALE GENOMIC DNA]</scope>
    <source>
        <strain evidence="2">Cell 2</strain>
    </source>
</reference>
<proteinExistence type="predicted"/>
<comment type="caution">
    <text evidence="2">The sequence shown here is derived from an EMBL/GenBank/DDBJ whole genome shotgun (WGS) entry which is preliminary data.</text>
</comment>
<dbReference type="Proteomes" id="UP000018837">
    <property type="component" value="Unassembled WGS sequence"/>
</dbReference>
<evidence type="ECO:0000259" key="1">
    <source>
        <dbReference type="Pfam" id="PF13588"/>
    </source>
</evidence>
<dbReference type="AlphaFoldDB" id="W2C5Y8"/>
<dbReference type="InterPro" id="IPR029464">
    <property type="entry name" value="HSDR_N"/>
</dbReference>
<gene>
    <name evidence="2" type="ORF">N425_07260</name>
</gene>
<dbReference type="Pfam" id="PF13588">
    <property type="entry name" value="HSDR_N_2"/>
    <property type="match status" value="1"/>
</dbReference>
<accession>W2C5Y8</accession>
<dbReference type="EMBL" id="AYUF01000428">
    <property type="protein sequence ID" value="ETK01907.1"/>
    <property type="molecule type" value="Genomic_DNA"/>
</dbReference>
<evidence type="ECO:0000313" key="3">
    <source>
        <dbReference type="Proteomes" id="UP000018837"/>
    </source>
</evidence>